<dbReference type="InterPro" id="IPR002209">
    <property type="entry name" value="Fibroblast_GF_fam"/>
</dbReference>
<dbReference type="GO" id="GO:0008201">
    <property type="term" value="F:heparin binding"/>
    <property type="evidence" value="ECO:0007669"/>
    <property type="project" value="UniProtKB-KW"/>
</dbReference>
<keyword evidence="7" id="KW-0358">Heparin-binding</keyword>
<dbReference type="Pfam" id="PF00167">
    <property type="entry name" value="FGF"/>
    <property type="match status" value="1"/>
</dbReference>
<dbReference type="GO" id="GO:0003347">
    <property type="term" value="P:epicardial cell to mesenchymal cell transition"/>
    <property type="evidence" value="ECO:0007669"/>
    <property type="project" value="UniProtKB-ARBA"/>
</dbReference>
<dbReference type="PRINTS" id="PR00262">
    <property type="entry name" value="IL1HBGF"/>
</dbReference>
<evidence type="ECO:0000256" key="2">
    <source>
        <dbReference type="ARBA" id="ARBA00004613"/>
    </source>
</evidence>
<keyword evidence="4" id="KW-0217">Developmental protein</keyword>
<evidence type="ECO:0000313" key="14">
    <source>
        <dbReference type="Ensembl" id="ENSAPLP00020007224.1"/>
    </source>
</evidence>
<reference evidence="14" key="1">
    <citation type="submission" date="2019-08" db="EMBL/GenBank/DDBJ databases">
        <title>Three high-quality genomes provides insights into domestication of ducks.</title>
        <authorList>
            <person name="Hou Z.C."/>
            <person name="Zhu F."/>
            <person name="Yin Z.T."/>
            <person name="Zhang F."/>
        </authorList>
    </citation>
    <scope>NUCLEOTIDE SEQUENCE [LARGE SCALE GENOMIC DNA]</scope>
</reference>
<evidence type="ECO:0000256" key="8">
    <source>
        <dbReference type="ARBA" id="ARBA00022782"/>
    </source>
</evidence>
<evidence type="ECO:0000256" key="5">
    <source>
        <dbReference type="ARBA" id="ARBA00022525"/>
    </source>
</evidence>
<evidence type="ECO:0000256" key="3">
    <source>
        <dbReference type="ARBA" id="ARBA00007936"/>
    </source>
</evidence>
<feature type="region of interest" description="Disordered" evidence="13">
    <location>
        <begin position="133"/>
        <end position="166"/>
    </location>
</feature>
<evidence type="ECO:0000313" key="15">
    <source>
        <dbReference type="Proteomes" id="UP000694400"/>
    </source>
</evidence>
<keyword evidence="8" id="KW-0221">Differentiation</keyword>
<comment type="subcellular location">
    <subcellularLocation>
        <location evidence="1">Nucleus</location>
    </subcellularLocation>
    <subcellularLocation>
        <location evidence="2">Secreted</location>
    </subcellularLocation>
</comment>
<dbReference type="SMART" id="SM00442">
    <property type="entry name" value="FGF"/>
    <property type="match status" value="1"/>
</dbReference>
<dbReference type="PANTHER" id="PTHR11486">
    <property type="entry name" value="FIBROBLAST GROWTH FACTOR"/>
    <property type="match status" value="1"/>
</dbReference>
<keyword evidence="10" id="KW-0539">Nucleus</keyword>
<dbReference type="PROSITE" id="PS00247">
    <property type="entry name" value="HBGF_FGF"/>
    <property type="match status" value="1"/>
</dbReference>
<proteinExistence type="inferred from homology"/>
<accession>A0A8B9Z7V2</accession>
<evidence type="ECO:0000256" key="9">
    <source>
        <dbReference type="ARBA" id="ARBA00023030"/>
    </source>
</evidence>
<evidence type="ECO:0000256" key="4">
    <source>
        <dbReference type="ARBA" id="ARBA00022473"/>
    </source>
</evidence>
<evidence type="ECO:0000256" key="10">
    <source>
        <dbReference type="ARBA" id="ARBA00023242"/>
    </source>
</evidence>
<dbReference type="SUPFAM" id="SSF50353">
    <property type="entry name" value="Cytokine"/>
    <property type="match status" value="1"/>
</dbReference>
<dbReference type="Gene3D" id="2.80.10.50">
    <property type="match status" value="1"/>
</dbReference>
<dbReference type="FunFam" id="2.80.10.50:FF:000020">
    <property type="entry name" value="Fibroblast growth factor 1"/>
    <property type="match status" value="1"/>
</dbReference>
<keyword evidence="6" id="KW-0037">Angiogenesis</keyword>
<reference evidence="14" key="2">
    <citation type="submission" date="2025-08" db="UniProtKB">
        <authorList>
            <consortium name="Ensembl"/>
        </authorList>
    </citation>
    <scope>IDENTIFICATION</scope>
</reference>
<dbReference type="GO" id="GO:0051781">
    <property type="term" value="P:positive regulation of cell division"/>
    <property type="evidence" value="ECO:0007669"/>
    <property type="project" value="UniProtKB-KW"/>
</dbReference>
<evidence type="ECO:0000256" key="7">
    <source>
        <dbReference type="ARBA" id="ARBA00022674"/>
    </source>
</evidence>
<protein>
    <recommendedName>
        <fullName evidence="12">Fibroblast growth factor</fullName>
        <shortName evidence="12">FGF</shortName>
    </recommendedName>
</protein>
<dbReference type="InterPro" id="IPR008996">
    <property type="entry name" value="IL1/FGF"/>
</dbReference>
<dbReference type="GO" id="GO:0008083">
    <property type="term" value="F:growth factor activity"/>
    <property type="evidence" value="ECO:0007669"/>
    <property type="project" value="UniProtKB-KW"/>
</dbReference>
<evidence type="ECO:0000256" key="6">
    <source>
        <dbReference type="ARBA" id="ARBA00022657"/>
    </source>
</evidence>
<evidence type="ECO:0000256" key="12">
    <source>
        <dbReference type="RuleBase" id="RU049442"/>
    </source>
</evidence>
<evidence type="ECO:0000256" key="13">
    <source>
        <dbReference type="SAM" id="MobiDB-lite"/>
    </source>
</evidence>
<organism evidence="14 15">
    <name type="scientific">Anas platyrhynchos</name>
    <name type="common">Mallard</name>
    <name type="synonym">Anas boschas</name>
    <dbReference type="NCBI Taxonomy" id="8839"/>
    <lineage>
        <taxon>Eukaryota</taxon>
        <taxon>Metazoa</taxon>
        <taxon>Chordata</taxon>
        <taxon>Craniata</taxon>
        <taxon>Vertebrata</taxon>
        <taxon>Euteleostomi</taxon>
        <taxon>Archelosauria</taxon>
        <taxon>Archosauria</taxon>
        <taxon>Dinosauria</taxon>
        <taxon>Saurischia</taxon>
        <taxon>Theropoda</taxon>
        <taxon>Coelurosauria</taxon>
        <taxon>Aves</taxon>
        <taxon>Neognathae</taxon>
        <taxon>Galloanserae</taxon>
        <taxon>Anseriformes</taxon>
        <taxon>Anatidae</taxon>
        <taxon>Anatinae</taxon>
        <taxon>Anas</taxon>
    </lineage>
</organism>
<dbReference type="GO" id="GO:0001525">
    <property type="term" value="P:angiogenesis"/>
    <property type="evidence" value="ECO:0007669"/>
    <property type="project" value="UniProtKB-KW"/>
</dbReference>
<dbReference type="GO" id="GO:0005576">
    <property type="term" value="C:extracellular region"/>
    <property type="evidence" value="ECO:0007669"/>
    <property type="project" value="UniProtKB-SubCell"/>
</dbReference>
<keyword evidence="5" id="KW-0964">Secreted</keyword>
<keyword evidence="11" id="KW-0497">Mitogen</keyword>
<name>A0A8B9Z7V2_ANAPL</name>
<reference evidence="14" key="3">
    <citation type="submission" date="2025-09" db="UniProtKB">
        <authorList>
            <consortium name="Ensembl"/>
        </authorList>
    </citation>
    <scope>IDENTIFICATION</scope>
</reference>
<keyword evidence="9" id="KW-0339">Growth factor</keyword>
<comment type="similarity">
    <text evidence="3 12">Belongs to the heparin-binding growth factors family.</text>
</comment>
<dbReference type="Ensembl" id="ENSAPLT00020007763.1">
    <property type="protein sequence ID" value="ENSAPLP00020007224.1"/>
    <property type="gene ID" value="ENSAPLG00020005299.1"/>
</dbReference>
<evidence type="ECO:0000256" key="11">
    <source>
        <dbReference type="ARBA" id="ARBA00023246"/>
    </source>
</evidence>
<evidence type="ECO:0000256" key="1">
    <source>
        <dbReference type="ARBA" id="ARBA00004123"/>
    </source>
</evidence>
<dbReference type="Proteomes" id="UP000694400">
    <property type="component" value="Chromosome 14"/>
</dbReference>
<sequence length="286" mass="31535">MAEGEITTFTALTEKFNLPPGNYKKPKLLYCSNGGHFLRILPDGKVDGTRDRSDQHIQLQLSAESVGEVYIKSTKSGQYLAMDTNGLLYGSQLLGEECLFLERLEENHYNTYVSKKHADKNWFVGLKKNGNSKLGTTDSLRAEGDPLPPAARVGRLSPHHDPHLSPPMPPSLSLPLFGWSGRANQALALPALGKGFNKTKAELPSPTLMLHRGGGEPENPWHLGLTPLGLRTPLGQPGTRDMHLPSPAPLWVLCAQVFIHPSTSLLEHPLSHSKKHRYSCHRVNAW</sequence>
<dbReference type="GO" id="GO:0005634">
    <property type="term" value="C:nucleus"/>
    <property type="evidence" value="ECO:0007669"/>
    <property type="project" value="UniProtKB-SubCell"/>
</dbReference>
<dbReference type="PRINTS" id="PR00263">
    <property type="entry name" value="HBGFFGF"/>
</dbReference>
<dbReference type="AlphaFoldDB" id="A0A8B9Z7V2"/>